<evidence type="ECO:0000313" key="1">
    <source>
        <dbReference type="EMBL" id="WWC90374.1"/>
    </source>
</evidence>
<dbReference type="EMBL" id="CP144104">
    <property type="protein sequence ID" value="WWC90374.1"/>
    <property type="molecule type" value="Genomic_DNA"/>
</dbReference>
<reference evidence="1 2" key="1">
    <citation type="submission" date="2024-01" db="EMBL/GenBank/DDBJ databases">
        <title>Comparative genomics of Cryptococcus and Kwoniella reveals pathogenesis evolution and contrasting modes of karyotype evolution via chromosome fusion or intercentromeric recombination.</title>
        <authorList>
            <person name="Coelho M.A."/>
            <person name="David-Palma M."/>
            <person name="Shea T."/>
            <person name="Bowers K."/>
            <person name="McGinley-Smith S."/>
            <person name="Mohammad A.W."/>
            <person name="Gnirke A."/>
            <person name="Yurkov A.M."/>
            <person name="Nowrousian M."/>
            <person name="Sun S."/>
            <person name="Cuomo C.A."/>
            <person name="Heitman J."/>
        </authorList>
    </citation>
    <scope>NUCLEOTIDE SEQUENCE [LARGE SCALE GENOMIC DNA]</scope>
    <source>
        <strain evidence="1 2">CBS 6074</strain>
    </source>
</reference>
<accession>A0AAX4JYV2</accession>
<name>A0AAX4JYV2_9TREE</name>
<keyword evidence="2" id="KW-1185">Reference proteome</keyword>
<dbReference type="GeneID" id="91095977"/>
<protein>
    <submittedName>
        <fullName evidence="1">Uncharacterized protein</fullName>
    </submittedName>
</protein>
<dbReference type="Proteomes" id="UP001355207">
    <property type="component" value="Chromosome 7"/>
</dbReference>
<organism evidence="1 2">
    <name type="scientific">Kwoniella dendrophila CBS 6074</name>
    <dbReference type="NCBI Taxonomy" id="1295534"/>
    <lineage>
        <taxon>Eukaryota</taxon>
        <taxon>Fungi</taxon>
        <taxon>Dikarya</taxon>
        <taxon>Basidiomycota</taxon>
        <taxon>Agaricomycotina</taxon>
        <taxon>Tremellomycetes</taxon>
        <taxon>Tremellales</taxon>
        <taxon>Cryptococcaceae</taxon>
        <taxon>Kwoniella</taxon>
    </lineage>
</organism>
<proteinExistence type="predicted"/>
<evidence type="ECO:0000313" key="2">
    <source>
        <dbReference type="Proteomes" id="UP001355207"/>
    </source>
</evidence>
<sequence length="122" mass="14194">MYDDNIFTGPTDFSMNFTKQDIDDNKTVNFTLLLYDDYLTHLTEYQGDIYDKGPKYEIPCHFKAKKIIDKKVSRSFHSHTHLWLTGKDHKSVELWCDTRDGGKLWSKFGDNLNSESLTFSGA</sequence>
<dbReference type="RefSeq" id="XP_066077137.1">
    <property type="nucleotide sequence ID" value="XM_066221040.1"/>
</dbReference>
<gene>
    <name evidence="1" type="ORF">L201_005307</name>
</gene>
<dbReference type="AlphaFoldDB" id="A0AAX4JYV2"/>